<dbReference type="PROSITE" id="PS00022">
    <property type="entry name" value="EGF_1"/>
    <property type="match status" value="9"/>
</dbReference>
<keyword evidence="9 19" id="KW-0677">Repeat</keyword>
<feature type="disulfide bond" evidence="18">
    <location>
        <begin position="226"/>
        <end position="235"/>
    </location>
</feature>
<evidence type="ECO:0000256" key="8">
    <source>
        <dbReference type="ARBA" id="ARBA00022729"/>
    </source>
</evidence>
<keyword evidence="6 17" id="KW-0245">EGF-like domain</keyword>
<sequence>MPSESRQIGQVFKFLFLKMCPSSIQFLAIVLVTSQVSASGVFKLELFQFKNDNGLLNNRTCCSGSQINNVCTQTCRTYFRICIKHFQTNISPGGCSYGEFTTDVMGNNSFSFPKNQGVFTNPLQFRFPFAWPGDFSLIIDAYHEVSTTPRQSGLIATFQGSSRTPILPSDDWQSKQWNSTESQSISFRYRVECDATYYGDGCTTICTERDDELGHYECDAQGAKVCRQGWQGEYCDKAICLEGCSKEHGSCRRPNECSCNVGWEGKYCNQCITYPNCEHGYCHDSFECICNEGWGGLYCNQDLNYCTNKRPCKNGGTCTNTGAGSYTCTCPLGYTGVNCEVEIDNCAVNSCLNGGTCRDVGDDFECQCLQGFSGAKCENKMETCRVNPCANGGWCESLPISYKCHCEPGWHGVNCQTEIDECMQREGDPEPPCKNNGQCVDGLNSYSCVCPEGFSGQFCEINEDECAGESPCLNGGECIDGANRYQCRCRPGFIGDLCEIDVDDCAALPCANGGSCLDKVNDFECRCAPGYQGRMCNEEVNECASSPCVIGHGTCEDLLNDYMCHCSPEYEGRQCQYRLGSAPTSTSTTRTTTPIPSTPSTPSSTQSKAILATPKAGAVKTASEQASGQVELTQPQLILIVCLGSGIPMLLLLVLVSILLYRRCRRRVEDDKSLEARQNQVNSMNNRIHNPVGGDRKKLSPYEYPTAEKMKEEREVAASSPPMSLDYKNSSGALTPTKVVHKDLIKDINRAKERHMLGNTNFINRHLDCQSQLMSAAVEYRQPLHSQTADHYHHLSSVSSPQQPLYKDGGAISSPTLQTVCGRVTPSLPAATSYNSQRQQESAQDQQHTNNVTSATAV</sequence>
<dbReference type="PROSITE" id="PS01186">
    <property type="entry name" value="EGF_2"/>
    <property type="match status" value="7"/>
</dbReference>
<feature type="region of interest" description="Disordered" evidence="20">
    <location>
        <begin position="828"/>
        <end position="858"/>
    </location>
</feature>
<dbReference type="Pfam" id="PF01414">
    <property type="entry name" value="DSL"/>
    <property type="match status" value="1"/>
</dbReference>
<dbReference type="GO" id="GO:0048666">
    <property type="term" value="P:neuron development"/>
    <property type="evidence" value="ECO:0007669"/>
    <property type="project" value="UniProtKB-ARBA"/>
</dbReference>
<feature type="domain" description="EGF-like" evidence="22">
    <location>
        <begin position="418"/>
        <end position="460"/>
    </location>
</feature>
<dbReference type="PROSITE" id="PS00010">
    <property type="entry name" value="ASX_HYDROXYL"/>
    <property type="match status" value="5"/>
</dbReference>
<feature type="domain" description="EGF-like" evidence="22">
    <location>
        <begin position="302"/>
        <end position="340"/>
    </location>
</feature>
<dbReference type="GO" id="GO:0042063">
    <property type="term" value="P:gliogenesis"/>
    <property type="evidence" value="ECO:0007669"/>
    <property type="project" value="UniProtKB-ARBA"/>
</dbReference>
<evidence type="ECO:0000256" key="9">
    <source>
        <dbReference type="ARBA" id="ARBA00022737"/>
    </source>
</evidence>
<protein>
    <recommendedName>
        <fullName evidence="19">Delta-like protein</fullName>
    </recommendedName>
</protein>
<keyword evidence="14 19" id="KW-0472">Membrane</keyword>
<keyword evidence="12" id="KW-0914">Notch signaling pathway</keyword>
<dbReference type="SMART" id="SM00181">
    <property type="entry name" value="EGF"/>
    <property type="match status" value="10"/>
</dbReference>
<feature type="disulfide bond" evidence="17">
    <location>
        <begin position="450"/>
        <end position="459"/>
    </location>
</feature>
<dbReference type="InterPro" id="IPR009030">
    <property type="entry name" value="Growth_fac_rcpt_cys_sf"/>
</dbReference>
<dbReference type="AlphaFoldDB" id="A0A7J7KL00"/>
<dbReference type="FunFam" id="2.10.25.10:FF:000064">
    <property type="entry name" value="Delta-like protein"/>
    <property type="match status" value="1"/>
</dbReference>
<feature type="disulfide bond" evidence="18">
    <location>
        <begin position="206"/>
        <end position="218"/>
    </location>
</feature>
<feature type="disulfide bond" evidence="17">
    <location>
        <begin position="489"/>
        <end position="498"/>
    </location>
</feature>
<evidence type="ECO:0000256" key="10">
    <source>
        <dbReference type="ARBA" id="ARBA00022782"/>
    </source>
</evidence>
<evidence type="ECO:0000256" key="1">
    <source>
        <dbReference type="ARBA" id="ARBA00004479"/>
    </source>
</evidence>
<dbReference type="Pfam" id="PF07657">
    <property type="entry name" value="MNNL"/>
    <property type="match status" value="1"/>
</dbReference>
<feature type="disulfide bond" evidence="17">
    <location>
        <begin position="566"/>
        <end position="575"/>
    </location>
</feature>
<feature type="compositionally biased region" description="Low complexity" evidence="20">
    <location>
        <begin position="581"/>
        <end position="607"/>
    </location>
</feature>
<evidence type="ECO:0000256" key="16">
    <source>
        <dbReference type="ARBA" id="ARBA00023180"/>
    </source>
</evidence>
<evidence type="ECO:0000313" key="24">
    <source>
        <dbReference type="EMBL" id="KAF6038076.1"/>
    </source>
</evidence>
<gene>
    <name evidence="24" type="ORF">EB796_003634</name>
</gene>
<keyword evidence="25" id="KW-1185">Reference proteome</keyword>
<dbReference type="PROSITE" id="PS50026">
    <property type="entry name" value="EGF_3"/>
    <property type="match status" value="7"/>
</dbReference>
<feature type="compositionally biased region" description="Low complexity" evidence="20">
    <location>
        <begin position="837"/>
        <end position="847"/>
    </location>
</feature>
<comment type="subcellular location">
    <subcellularLocation>
        <location evidence="1 19">Membrane</location>
        <topology evidence="1 19">Single-pass type I membrane protein</topology>
    </subcellularLocation>
    <subcellularLocation>
        <location evidence="2">Secreted</location>
        <location evidence="2">Extracellular space</location>
        <location evidence="2">Extracellular matrix</location>
    </subcellularLocation>
</comment>
<dbReference type="FunFam" id="2.10.25.10:FF:000045">
    <property type="entry name" value="Slit guidance ligand 2"/>
    <property type="match status" value="1"/>
</dbReference>
<dbReference type="SMART" id="SM00179">
    <property type="entry name" value="EGF_CA"/>
    <property type="match status" value="7"/>
</dbReference>
<feature type="domain" description="EGF-like" evidence="22">
    <location>
        <begin position="462"/>
        <end position="499"/>
    </location>
</feature>
<keyword evidence="15 17" id="KW-1015">Disulfide bond</keyword>
<evidence type="ECO:0000256" key="13">
    <source>
        <dbReference type="ARBA" id="ARBA00022989"/>
    </source>
</evidence>
<evidence type="ECO:0000256" key="20">
    <source>
        <dbReference type="SAM" id="MobiDB-lite"/>
    </source>
</evidence>
<keyword evidence="8 19" id="KW-0732">Signal</keyword>
<keyword evidence="4" id="KW-0964">Secreted</keyword>
<evidence type="ECO:0000256" key="2">
    <source>
        <dbReference type="ARBA" id="ARBA00004498"/>
    </source>
</evidence>
<dbReference type="FunFam" id="2.10.25.10:FF:000018">
    <property type="entry name" value="Delta-like 1"/>
    <property type="match status" value="1"/>
</dbReference>
<dbReference type="FunFam" id="2.10.25.140:FF:000001">
    <property type="entry name" value="Delta-like protein"/>
    <property type="match status" value="1"/>
</dbReference>
<dbReference type="Pfam" id="PF21700">
    <property type="entry name" value="EGF_DL_JAG"/>
    <property type="match status" value="1"/>
</dbReference>
<dbReference type="InterPro" id="IPR001774">
    <property type="entry name" value="DSL"/>
</dbReference>
<keyword evidence="7 19" id="KW-0812">Transmembrane</keyword>
<keyword evidence="16" id="KW-0325">Glycoprotein</keyword>
<evidence type="ECO:0000259" key="23">
    <source>
        <dbReference type="PROSITE" id="PS51051"/>
    </source>
</evidence>
<evidence type="ECO:0000256" key="6">
    <source>
        <dbReference type="ARBA" id="ARBA00022536"/>
    </source>
</evidence>
<dbReference type="PANTHER" id="PTHR24049">
    <property type="entry name" value="CRUMBS FAMILY MEMBER"/>
    <property type="match status" value="1"/>
</dbReference>
<dbReference type="GO" id="GO:0000902">
    <property type="term" value="P:cell morphogenesis"/>
    <property type="evidence" value="ECO:0007669"/>
    <property type="project" value="UniProtKB-ARBA"/>
</dbReference>
<evidence type="ECO:0000256" key="17">
    <source>
        <dbReference type="PROSITE-ProRule" id="PRU00076"/>
    </source>
</evidence>
<feature type="disulfide bond" evidence="17">
    <location>
        <begin position="527"/>
        <end position="536"/>
    </location>
</feature>
<comment type="caution">
    <text evidence="17">Lacks conserved residue(s) required for the propagation of feature annotation.</text>
</comment>
<dbReference type="Gene3D" id="2.10.25.10">
    <property type="entry name" value="Laminin"/>
    <property type="match status" value="8"/>
</dbReference>
<keyword evidence="5" id="KW-0272">Extracellular matrix</keyword>
<dbReference type="GO" id="GO:0005509">
    <property type="term" value="F:calcium ion binding"/>
    <property type="evidence" value="ECO:0007669"/>
    <property type="project" value="InterPro"/>
</dbReference>
<evidence type="ECO:0000256" key="5">
    <source>
        <dbReference type="ARBA" id="ARBA00022530"/>
    </source>
</evidence>
<evidence type="ECO:0000313" key="25">
    <source>
        <dbReference type="Proteomes" id="UP000593567"/>
    </source>
</evidence>
<evidence type="ECO:0000259" key="22">
    <source>
        <dbReference type="PROSITE" id="PS50026"/>
    </source>
</evidence>
<reference evidence="24" key="1">
    <citation type="submission" date="2020-06" db="EMBL/GenBank/DDBJ databases">
        <title>Draft genome of Bugula neritina, a colonial animal packing powerful symbionts and potential medicines.</title>
        <authorList>
            <person name="Rayko M."/>
        </authorList>
    </citation>
    <scope>NUCLEOTIDE SEQUENCE [LARGE SCALE GENOMIC DNA]</scope>
    <source>
        <strain evidence="24">Kwan_BN1</strain>
    </source>
</reference>
<organism evidence="24 25">
    <name type="scientific">Bugula neritina</name>
    <name type="common">Brown bryozoan</name>
    <name type="synonym">Sertularia neritina</name>
    <dbReference type="NCBI Taxonomy" id="10212"/>
    <lineage>
        <taxon>Eukaryota</taxon>
        <taxon>Metazoa</taxon>
        <taxon>Spiralia</taxon>
        <taxon>Lophotrochozoa</taxon>
        <taxon>Bryozoa</taxon>
        <taxon>Gymnolaemata</taxon>
        <taxon>Cheilostomatida</taxon>
        <taxon>Flustrina</taxon>
        <taxon>Buguloidea</taxon>
        <taxon>Bugulidae</taxon>
        <taxon>Bugula</taxon>
    </lineage>
</organism>
<feature type="compositionally biased region" description="Polar residues" evidence="20">
    <location>
        <begin position="848"/>
        <end position="858"/>
    </location>
</feature>
<name>A0A7J7KL00_BUGNE</name>
<evidence type="ECO:0000256" key="14">
    <source>
        <dbReference type="ARBA" id="ARBA00023136"/>
    </source>
</evidence>
<feature type="disulfide bond" evidence="18">
    <location>
        <begin position="193"/>
        <end position="202"/>
    </location>
</feature>
<evidence type="ECO:0000256" key="18">
    <source>
        <dbReference type="PROSITE-ProRule" id="PRU00377"/>
    </source>
</evidence>
<dbReference type="GO" id="GO:0005886">
    <property type="term" value="C:plasma membrane"/>
    <property type="evidence" value="ECO:0007669"/>
    <property type="project" value="UniProtKB-ARBA"/>
</dbReference>
<dbReference type="FunFam" id="2.10.25.10:FF:000095">
    <property type="entry name" value="Notch, isoform B"/>
    <property type="match status" value="1"/>
</dbReference>
<dbReference type="SUPFAM" id="SSF57184">
    <property type="entry name" value="Growth factor receptor domain"/>
    <property type="match status" value="1"/>
</dbReference>
<evidence type="ECO:0000256" key="19">
    <source>
        <dbReference type="RuleBase" id="RU280815"/>
    </source>
</evidence>
<feature type="domain" description="EGF-like" evidence="22">
    <location>
        <begin position="539"/>
        <end position="576"/>
    </location>
</feature>
<evidence type="ECO:0000256" key="15">
    <source>
        <dbReference type="ARBA" id="ARBA00023157"/>
    </source>
</evidence>
<evidence type="ECO:0000256" key="4">
    <source>
        <dbReference type="ARBA" id="ARBA00022525"/>
    </source>
</evidence>
<feature type="domain" description="EGF-like" evidence="22">
    <location>
        <begin position="501"/>
        <end position="537"/>
    </location>
</feature>
<feature type="disulfide bond" evidence="17">
    <location>
        <begin position="368"/>
        <end position="377"/>
    </location>
</feature>
<dbReference type="EMBL" id="VXIV02000476">
    <property type="protein sequence ID" value="KAF6038076.1"/>
    <property type="molecule type" value="Genomic_DNA"/>
</dbReference>
<dbReference type="InterPro" id="IPR013032">
    <property type="entry name" value="EGF-like_CS"/>
</dbReference>
<comment type="caution">
    <text evidence="24">The sequence shown here is derived from an EMBL/GenBank/DDBJ whole genome shotgun (WGS) entry which is preliminary data.</text>
</comment>
<dbReference type="GO" id="GO:0007219">
    <property type="term" value="P:Notch signaling pathway"/>
    <property type="evidence" value="ECO:0007669"/>
    <property type="project" value="UniProtKB-KW"/>
</dbReference>
<dbReference type="Gene3D" id="2.10.25.140">
    <property type="match status" value="1"/>
</dbReference>
<dbReference type="PROSITE" id="PS51051">
    <property type="entry name" value="DSL"/>
    <property type="match status" value="1"/>
</dbReference>
<keyword evidence="13 19" id="KW-1133">Transmembrane helix</keyword>
<dbReference type="Pfam" id="PF00008">
    <property type="entry name" value="EGF"/>
    <property type="match status" value="5"/>
</dbReference>
<dbReference type="InterPro" id="IPR018097">
    <property type="entry name" value="EGF_Ca-bd_CS"/>
</dbReference>
<evidence type="ECO:0000256" key="21">
    <source>
        <dbReference type="SAM" id="Phobius"/>
    </source>
</evidence>
<feature type="domain" description="EGF-like" evidence="22">
    <location>
        <begin position="380"/>
        <end position="416"/>
    </location>
</feature>
<dbReference type="Proteomes" id="UP000593567">
    <property type="component" value="Unassembled WGS sequence"/>
</dbReference>
<accession>A0A7J7KL00</accession>
<evidence type="ECO:0000256" key="7">
    <source>
        <dbReference type="ARBA" id="ARBA00022692"/>
    </source>
</evidence>
<dbReference type="InterPro" id="IPR000742">
    <property type="entry name" value="EGF"/>
</dbReference>
<keyword evidence="10" id="KW-0221">Differentiation</keyword>
<evidence type="ECO:0000256" key="11">
    <source>
        <dbReference type="ARBA" id="ARBA00022843"/>
    </source>
</evidence>
<feature type="domain" description="EGF-like" evidence="22">
    <location>
        <begin position="342"/>
        <end position="378"/>
    </location>
</feature>
<dbReference type="InterPro" id="IPR001881">
    <property type="entry name" value="EGF-like_Ca-bd_dom"/>
</dbReference>
<dbReference type="InterPro" id="IPR011651">
    <property type="entry name" value="Notch_ligand_N"/>
</dbReference>
<feature type="domain" description="DSL" evidence="23">
    <location>
        <begin position="191"/>
        <end position="235"/>
    </location>
</feature>
<evidence type="ECO:0000256" key="3">
    <source>
        <dbReference type="ARBA" id="ARBA00022473"/>
    </source>
</evidence>
<dbReference type="FunFam" id="2.10.25.10:FF:000143">
    <property type="entry name" value="Protein crumbs 1"/>
    <property type="match status" value="1"/>
</dbReference>
<dbReference type="FunFam" id="2.10.25.10:FF:000004">
    <property type="entry name" value="Neurogenic locus notch 1"/>
    <property type="match status" value="1"/>
</dbReference>
<dbReference type="CDD" id="cd00054">
    <property type="entry name" value="EGF_CA"/>
    <property type="match status" value="7"/>
</dbReference>
<dbReference type="FunFam" id="2.10.25.10:FF:000230">
    <property type="entry name" value="Delta-like protein"/>
    <property type="match status" value="1"/>
</dbReference>
<dbReference type="FunFam" id="2.10.25.10:FF:000146">
    <property type="entry name" value="Putative neurogenic locus notch"/>
    <property type="match status" value="1"/>
</dbReference>
<dbReference type="OrthoDB" id="283575at2759"/>
<dbReference type="Pfam" id="PF12661">
    <property type="entry name" value="hEGF"/>
    <property type="match status" value="2"/>
</dbReference>
<comment type="function">
    <text evidence="19">Putative Notch ligand involved in the mediation of Notch signaling.</text>
</comment>
<dbReference type="PROSITE" id="PS01187">
    <property type="entry name" value="EGF_CA"/>
    <property type="match status" value="3"/>
</dbReference>
<dbReference type="InterPro" id="IPR051022">
    <property type="entry name" value="Notch_Cell-Fate_Det"/>
</dbReference>
<dbReference type="Gene3D" id="2.60.40.3510">
    <property type="match status" value="1"/>
</dbReference>
<dbReference type="SUPFAM" id="SSF57196">
    <property type="entry name" value="EGF/Laminin"/>
    <property type="match status" value="4"/>
</dbReference>
<proteinExistence type="predicted"/>
<feature type="transmembrane region" description="Helical" evidence="21">
    <location>
        <begin position="637"/>
        <end position="661"/>
    </location>
</feature>
<feature type="region of interest" description="Disordered" evidence="20">
    <location>
        <begin position="581"/>
        <end position="616"/>
    </location>
</feature>
<keyword evidence="11" id="KW-0832">Ubl conjugation</keyword>
<feature type="disulfide bond" evidence="17">
    <location>
        <begin position="406"/>
        <end position="415"/>
    </location>
</feature>
<keyword evidence="3 19" id="KW-0217">Developmental protein</keyword>
<feature type="disulfide bond" evidence="17">
    <location>
        <begin position="330"/>
        <end position="339"/>
    </location>
</feature>
<dbReference type="SMART" id="SM00051">
    <property type="entry name" value="DSL"/>
    <property type="match status" value="1"/>
</dbReference>
<evidence type="ECO:0000256" key="12">
    <source>
        <dbReference type="ARBA" id="ARBA00022976"/>
    </source>
</evidence>
<dbReference type="InterPro" id="IPR000152">
    <property type="entry name" value="EGF-type_Asp/Asn_hydroxyl_site"/>
</dbReference>